<evidence type="ECO:0000313" key="3">
    <source>
        <dbReference type="Proteomes" id="UP000430146"/>
    </source>
</evidence>
<proteinExistence type="predicted"/>
<feature type="compositionally biased region" description="Low complexity" evidence="1">
    <location>
        <begin position="143"/>
        <end position="160"/>
    </location>
</feature>
<accession>A0A5S9NHF1</accession>
<gene>
    <name evidence="2" type="ORF">AELLOGFF_02656</name>
</gene>
<dbReference type="Proteomes" id="UP000430146">
    <property type="component" value="Unassembled WGS sequence"/>
</dbReference>
<dbReference type="EMBL" id="CACSIP010000002">
    <property type="protein sequence ID" value="CAA0089925.1"/>
    <property type="molecule type" value="Genomic_DNA"/>
</dbReference>
<sequence length="217" mass="21826">MNTFPGPDTPRYASVRNTNDENRCDTGDGPLGRRGGNGRMLLVPSRSPILTRRRVLAGGASLALFAATTATSVACGTAPPPPDLDELTTALDRARADSRLATDVAASARGPVAAALTEVAAERAAHAEALDEEIVRMTGHSATTTSVTTTPTTSPTSSTVPPSPTAEDVIGALRVSADSAAQAAAALSGYRAGLLASISAACTAAFSVALTPIGGTR</sequence>
<evidence type="ECO:0000313" key="2">
    <source>
        <dbReference type="EMBL" id="CAA0089925.1"/>
    </source>
</evidence>
<evidence type="ECO:0008006" key="4">
    <source>
        <dbReference type="Google" id="ProtNLM"/>
    </source>
</evidence>
<keyword evidence="3" id="KW-1185">Reference proteome</keyword>
<reference evidence="2 3" key="1">
    <citation type="submission" date="2019-11" db="EMBL/GenBank/DDBJ databases">
        <authorList>
            <person name="Holert J."/>
        </authorList>
    </citation>
    <scope>NUCLEOTIDE SEQUENCE [LARGE SCALE GENOMIC DNA]</scope>
    <source>
        <strain evidence="2">BC8_1</strain>
    </source>
</reference>
<feature type="region of interest" description="Disordered" evidence="1">
    <location>
        <begin position="138"/>
        <end position="165"/>
    </location>
</feature>
<evidence type="ECO:0000256" key="1">
    <source>
        <dbReference type="SAM" id="MobiDB-lite"/>
    </source>
</evidence>
<dbReference type="AlphaFoldDB" id="A0A5S9NHF1"/>
<protein>
    <recommendedName>
        <fullName evidence="4">Tat pathway signal protein</fullName>
    </recommendedName>
</protein>
<feature type="region of interest" description="Disordered" evidence="1">
    <location>
        <begin position="1"/>
        <end position="39"/>
    </location>
</feature>
<feature type="compositionally biased region" description="Gly residues" evidence="1">
    <location>
        <begin position="29"/>
        <end position="38"/>
    </location>
</feature>
<organism evidence="2 3">
    <name type="scientific">Mycolicibacterium vanbaalenii</name>
    <name type="common">Mycobacterium vanbaalenii</name>
    <dbReference type="NCBI Taxonomy" id="110539"/>
    <lineage>
        <taxon>Bacteria</taxon>
        <taxon>Bacillati</taxon>
        <taxon>Actinomycetota</taxon>
        <taxon>Actinomycetes</taxon>
        <taxon>Mycobacteriales</taxon>
        <taxon>Mycobacteriaceae</taxon>
        <taxon>Mycolicibacterium</taxon>
    </lineage>
</organism>
<name>A0A5S9NHF1_MYCVN</name>